<sequence length="170" mass="18614">MSSISEILSETMITRAREVFDKFDWESSGTLAKEDLIPALTDTGKHTDQAFVDKILTHLGVSDGTLTIRFAEFIKLVEACTEAESQNGGRSEEEKAAFASSFQWLGGDPDNPESTISKDTIRKVLQDFELNDDVDTVLGSHGPAGSPTAGTRFLKESLSLEDLQNAFDEH</sequence>
<feature type="domain" description="EF-hand" evidence="1">
    <location>
        <begin position="11"/>
        <end position="46"/>
    </location>
</feature>
<protein>
    <recommendedName>
        <fullName evidence="1">EF-hand domain-containing protein</fullName>
    </recommendedName>
</protein>
<dbReference type="InterPro" id="IPR011992">
    <property type="entry name" value="EF-hand-dom_pair"/>
</dbReference>
<dbReference type="InterPro" id="IPR002048">
    <property type="entry name" value="EF_hand_dom"/>
</dbReference>
<dbReference type="GO" id="GO:0005509">
    <property type="term" value="F:calcium ion binding"/>
    <property type="evidence" value="ECO:0007669"/>
    <property type="project" value="InterPro"/>
</dbReference>
<accession>A0A7S0LWC9</accession>
<organism evidence="2">
    <name type="scientific">Cryptomonas curvata</name>
    <dbReference type="NCBI Taxonomy" id="233186"/>
    <lineage>
        <taxon>Eukaryota</taxon>
        <taxon>Cryptophyceae</taxon>
        <taxon>Cryptomonadales</taxon>
        <taxon>Cryptomonadaceae</taxon>
        <taxon>Cryptomonas</taxon>
    </lineage>
</organism>
<dbReference type="SUPFAM" id="SSF47473">
    <property type="entry name" value="EF-hand"/>
    <property type="match status" value="1"/>
</dbReference>
<name>A0A7S0LWC9_9CRYP</name>
<reference evidence="2" key="1">
    <citation type="submission" date="2021-01" db="EMBL/GenBank/DDBJ databases">
        <authorList>
            <person name="Corre E."/>
            <person name="Pelletier E."/>
            <person name="Niang G."/>
            <person name="Scheremetjew M."/>
            <person name="Finn R."/>
            <person name="Kale V."/>
            <person name="Holt S."/>
            <person name="Cochrane G."/>
            <person name="Meng A."/>
            <person name="Brown T."/>
            <person name="Cohen L."/>
        </authorList>
    </citation>
    <scope>NUCLEOTIDE SEQUENCE</scope>
    <source>
        <strain evidence="2">CCAP979/52</strain>
    </source>
</reference>
<proteinExistence type="predicted"/>
<dbReference type="PROSITE" id="PS50222">
    <property type="entry name" value="EF_HAND_2"/>
    <property type="match status" value="1"/>
</dbReference>
<gene>
    <name evidence="2" type="ORF">CCUR1050_LOCUS435</name>
</gene>
<evidence type="ECO:0000259" key="1">
    <source>
        <dbReference type="PROSITE" id="PS50222"/>
    </source>
</evidence>
<dbReference type="Gene3D" id="1.10.238.10">
    <property type="entry name" value="EF-hand"/>
    <property type="match status" value="1"/>
</dbReference>
<evidence type="ECO:0000313" key="2">
    <source>
        <dbReference type="EMBL" id="CAD8622761.1"/>
    </source>
</evidence>
<dbReference type="AlphaFoldDB" id="A0A7S0LWC9"/>
<dbReference type="EMBL" id="HBEZ01000821">
    <property type="protein sequence ID" value="CAD8622761.1"/>
    <property type="molecule type" value="Transcribed_RNA"/>
</dbReference>